<evidence type="ECO:0000313" key="1">
    <source>
        <dbReference type="EMBL" id="GFS79953.1"/>
    </source>
</evidence>
<feature type="non-terminal residue" evidence="1">
    <location>
        <position position="40"/>
    </location>
</feature>
<reference evidence="1" key="1">
    <citation type="submission" date="2020-08" db="EMBL/GenBank/DDBJ databases">
        <title>Multicomponent nature underlies the extraordinary mechanical properties of spider dragline silk.</title>
        <authorList>
            <person name="Kono N."/>
            <person name="Nakamura H."/>
            <person name="Mori M."/>
            <person name="Yoshida Y."/>
            <person name="Ohtoshi R."/>
            <person name="Malay A.D."/>
            <person name="Moran D.A.P."/>
            <person name="Tomita M."/>
            <person name="Numata K."/>
            <person name="Arakawa K."/>
        </authorList>
    </citation>
    <scope>NUCLEOTIDE SEQUENCE</scope>
</reference>
<accession>A0A8X6MVL8</accession>
<keyword evidence="2" id="KW-1185">Reference proteome</keyword>
<sequence>MAVEIRHLSGMPQQTTKKILYCSTEQASSYCPRKLALAFR</sequence>
<gene>
    <name evidence="1" type="ORF">NPIL_552131</name>
</gene>
<organism evidence="1 2">
    <name type="scientific">Nephila pilipes</name>
    <name type="common">Giant wood spider</name>
    <name type="synonym">Nephila maculata</name>
    <dbReference type="NCBI Taxonomy" id="299642"/>
    <lineage>
        <taxon>Eukaryota</taxon>
        <taxon>Metazoa</taxon>
        <taxon>Ecdysozoa</taxon>
        <taxon>Arthropoda</taxon>
        <taxon>Chelicerata</taxon>
        <taxon>Arachnida</taxon>
        <taxon>Araneae</taxon>
        <taxon>Araneomorphae</taxon>
        <taxon>Entelegynae</taxon>
        <taxon>Araneoidea</taxon>
        <taxon>Nephilidae</taxon>
        <taxon>Nephila</taxon>
    </lineage>
</organism>
<proteinExistence type="predicted"/>
<comment type="caution">
    <text evidence="1">The sequence shown here is derived from an EMBL/GenBank/DDBJ whole genome shotgun (WGS) entry which is preliminary data.</text>
</comment>
<protein>
    <submittedName>
        <fullName evidence="1">Uncharacterized protein</fullName>
    </submittedName>
</protein>
<evidence type="ECO:0000313" key="2">
    <source>
        <dbReference type="Proteomes" id="UP000887013"/>
    </source>
</evidence>
<dbReference type="Proteomes" id="UP000887013">
    <property type="component" value="Unassembled WGS sequence"/>
</dbReference>
<dbReference type="EMBL" id="BMAW01002711">
    <property type="protein sequence ID" value="GFS79953.1"/>
    <property type="molecule type" value="Genomic_DNA"/>
</dbReference>
<name>A0A8X6MVL8_NEPPI</name>
<dbReference type="AlphaFoldDB" id="A0A8X6MVL8"/>